<dbReference type="InterPro" id="IPR054052">
    <property type="entry name" value="Y16Q-like"/>
</dbReference>
<reference evidence="2" key="2">
    <citation type="submission" date="2021-04" db="EMBL/GenBank/DDBJ databases">
        <authorList>
            <person name="Gilroy R."/>
        </authorList>
    </citation>
    <scope>NUCLEOTIDE SEQUENCE</scope>
    <source>
        <strain evidence="2">6627</strain>
    </source>
</reference>
<organism evidence="2 3">
    <name type="scientific">Candidatus Ligilactobacillus excrementigallinarum</name>
    <dbReference type="NCBI Taxonomy" id="2838641"/>
    <lineage>
        <taxon>Bacteria</taxon>
        <taxon>Bacillati</taxon>
        <taxon>Bacillota</taxon>
        <taxon>Bacilli</taxon>
        <taxon>Lactobacillales</taxon>
        <taxon>Lactobacillaceae</taxon>
        <taxon>Ligilactobacillus</taxon>
    </lineage>
</organism>
<reference evidence="2" key="1">
    <citation type="journal article" date="2021" name="PeerJ">
        <title>Extensive microbial diversity within the chicken gut microbiome revealed by metagenomics and culture.</title>
        <authorList>
            <person name="Gilroy R."/>
            <person name="Ravi A."/>
            <person name="Getino M."/>
            <person name="Pursley I."/>
            <person name="Horton D.L."/>
            <person name="Alikhan N.F."/>
            <person name="Baker D."/>
            <person name="Gharbi K."/>
            <person name="Hall N."/>
            <person name="Watson M."/>
            <person name="Adriaenssens E.M."/>
            <person name="Foster-Nyarko E."/>
            <person name="Jarju S."/>
            <person name="Secka A."/>
            <person name="Antonio M."/>
            <person name="Oren A."/>
            <person name="Chaudhuri R.R."/>
            <person name="La Ragione R."/>
            <person name="Hildebrand F."/>
            <person name="Pallen M.J."/>
        </authorList>
    </citation>
    <scope>NUCLEOTIDE SEQUENCE</scope>
    <source>
        <strain evidence="2">6627</strain>
    </source>
</reference>
<comment type="caution">
    <text evidence="2">The sequence shown here is derived from an EMBL/GenBank/DDBJ whole genome shotgun (WGS) entry which is preliminary data.</text>
</comment>
<evidence type="ECO:0000256" key="1">
    <source>
        <dbReference type="SAM" id="Coils"/>
    </source>
</evidence>
<keyword evidence="1" id="KW-0175">Coiled coil</keyword>
<protein>
    <submittedName>
        <fullName evidence="2">Uncharacterized protein</fullName>
    </submittedName>
</protein>
<feature type="coiled-coil region" evidence="1">
    <location>
        <begin position="2"/>
        <end position="29"/>
    </location>
</feature>
<evidence type="ECO:0000313" key="3">
    <source>
        <dbReference type="Proteomes" id="UP000823963"/>
    </source>
</evidence>
<gene>
    <name evidence="2" type="ORF">H9861_03490</name>
</gene>
<accession>A0A9D1UWM4</accession>
<dbReference type="Pfam" id="PF21825">
    <property type="entry name" value="crAss001_48"/>
    <property type="match status" value="1"/>
</dbReference>
<proteinExistence type="predicted"/>
<dbReference type="EMBL" id="DXFP01000028">
    <property type="protein sequence ID" value="HIX01798.1"/>
    <property type="molecule type" value="Genomic_DNA"/>
</dbReference>
<name>A0A9D1UWM4_9LACO</name>
<sequence length="68" mass="8240">MNKDYKELIADLTKDVEEINRKVKELDNVTDKEDLPEDEMELIDRQEKAMKEYADVMMERVELYKTRD</sequence>
<dbReference type="AlphaFoldDB" id="A0A9D1UWM4"/>
<evidence type="ECO:0000313" key="2">
    <source>
        <dbReference type="EMBL" id="HIX01798.1"/>
    </source>
</evidence>
<dbReference type="Proteomes" id="UP000823963">
    <property type="component" value="Unassembled WGS sequence"/>
</dbReference>